<reference evidence="2" key="1">
    <citation type="journal article" date="2003" name="Nat. Biotechnol.">
        <title>The genome sequence of the entomopathogenic bacterium Photorhabdus luminescens.</title>
        <authorList>
            <person name="Duchaud E."/>
            <person name="Rusniok C."/>
            <person name="Frangeul L."/>
            <person name="Buchrieser C."/>
            <person name="Givaudan A."/>
            <person name="Taourit S."/>
            <person name="Bocs S."/>
            <person name="Boursaux-Eude C."/>
            <person name="Chandler M."/>
            <person name="Charles J.-F."/>
            <person name="Dassa E."/>
            <person name="Derose R."/>
            <person name="Derzelle S."/>
            <person name="Freyssinet G."/>
            <person name="Gaudriault S."/>
            <person name="Medigue C."/>
            <person name="Lanois A."/>
            <person name="Powell K."/>
            <person name="Siguier P."/>
            <person name="Vincent R."/>
            <person name="Wingate V."/>
            <person name="Zouine M."/>
            <person name="Glaser P."/>
            <person name="Boemare N."/>
            <person name="Danchin A."/>
            <person name="Kunst F."/>
        </authorList>
    </citation>
    <scope>NUCLEOTIDE SEQUENCE [LARGE SCALE GENOMIC DNA]</scope>
    <source>
        <strain evidence="2">DSM 15139 / CIP 105565 / TT01</strain>
    </source>
</reference>
<dbReference type="HOGENOM" id="CLU_2106703_0_0_6"/>
<evidence type="ECO:0000313" key="2">
    <source>
        <dbReference type="Proteomes" id="UP000002514"/>
    </source>
</evidence>
<proteinExistence type="predicted"/>
<keyword evidence="2" id="KW-1185">Reference proteome</keyword>
<organism evidence="1 2">
    <name type="scientific">Photorhabdus laumondii subsp. laumondii (strain DSM 15139 / CIP 105565 / TT01)</name>
    <name type="common">Photorhabdus luminescens subsp. laumondii</name>
    <dbReference type="NCBI Taxonomy" id="243265"/>
    <lineage>
        <taxon>Bacteria</taxon>
        <taxon>Pseudomonadati</taxon>
        <taxon>Pseudomonadota</taxon>
        <taxon>Gammaproteobacteria</taxon>
        <taxon>Enterobacterales</taxon>
        <taxon>Morganellaceae</taxon>
        <taxon>Photorhabdus</taxon>
    </lineage>
</organism>
<dbReference type="STRING" id="243265.plu3626"/>
<dbReference type="KEGG" id="plu:plu3626"/>
<dbReference type="EMBL" id="BX571871">
    <property type="protein sequence ID" value="CAE15999.1"/>
    <property type="molecule type" value="Genomic_DNA"/>
</dbReference>
<name>Q7N169_PHOLL</name>
<sequence length="115" mass="13160">MISLFIWFSFKLNFYKNSNSRMLTMNKFFIVLFSIFVITGCSSMPRLTDGYISTCGYFECNVKDIVSGSEVKVDNIPSTPDIYRDISIQDRQIIQSGGRPPFEDKSYSIGGTFKF</sequence>
<protein>
    <submittedName>
        <fullName evidence="1">Photorhabdus luminescens subsp. laumondii TTO1 complete genome segment 13/17</fullName>
    </submittedName>
</protein>
<dbReference type="AlphaFoldDB" id="Q7N169"/>
<gene>
    <name evidence="1" type="ordered locus">plu3626</name>
</gene>
<accession>Q7N169</accession>
<evidence type="ECO:0000313" key="1">
    <source>
        <dbReference type="EMBL" id="CAE15999.1"/>
    </source>
</evidence>
<dbReference type="Proteomes" id="UP000002514">
    <property type="component" value="Chromosome"/>
</dbReference>